<dbReference type="Pfam" id="PF07565">
    <property type="entry name" value="Band_3_cyto"/>
    <property type="match status" value="1"/>
</dbReference>
<dbReference type="InterPro" id="IPR011531">
    <property type="entry name" value="HCO3_transpt-like_TM_dom"/>
</dbReference>
<gene>
    <name evidence="18" type="ORF">AKAME5_002070400</name>
</gene>
<evidence type="ECO:0000256" key="14">
    <source>
        <dbReference type="RuleBase" id="RU362035"/>
    </source>
</evidence>
<evidence type="ECO:0000256" key="9">
    <source>
        <dbReference type="ARBA" id="ARBA00023065"/>
    </source>
</evidence>
<feature type="transmembrane region" description="Helical" evidence="14">
    <location>
        <begin position="916"/>
        <end position="935"/>
    </location>
</feature>
<keyword evidence="13" id="KW-0739">Sodium transport</keyword>
<proteinExistence type="inferred from homology"/>
<feature type="transmembrane region" description="Helical" evidence="14">
    <location>
        <begin position="704"/>
        <end position="722"/>
    </location>
</feature>
<dbReference type="FunFam" id="3.40.930.10:FF:000001">
    <property type="entry name" value="Anion exchange protein"/>
    <property type="match status" value="1"/>
</dbReference>
<keyword evidence="10 14" id="KW-0472">Membrane</keyword>
<comment type="similarity">
    <text evidence="3 14">Belongs to the anion exchanger (TC 2.A.31) family.</text>
</comment>
<comment type="subcellular location">
    <subcellularLocation>
        <location evidence="1">Apical cell membrane</location>
    </subcellularLocation>
    <subcellularLocation>
        <location evidence="2">Basolateral cell membrane</location>
        <topology evidence="2">Multi-pass membrane protein</topology>
    </subcellularLocation>
    <subcellularLocation>
        <location evidence="14">Membrane</location>
        <topology evidence="14">Multi-pass membrane protein</topology>
    </subcellularLocation>
</comment>
<keyword evidence="8" id="KW-0915">Sodium</keyword>
<evidence type="ECO:0000256" key="15">
    <source>
        <dbReference type="SAM" id="MobiDB-lite"/>
    </source>
</evidence>
<feature type="transmembrane region" description="Helical" evidence="14">
    <location>
        <begin position="606"/>
        <end position="624"/>
    </location>
</feature>
<keyword evidence="7 14" id="KW-1133">Transmembrane helix</keyword>
<evidence type="ECO:0000313" key="19">
    <source>
        <dbReference type="Proteomes" id="UP001279410"/>
    </source>
</evidence>
<keyword evidence="6 14" id="KW-0812">Transmembrane</keyword>
<dbReference type="Proteomes" id="UP001279410">
    <property type="component" value="Unassembled WGS sequence"/>
</dbReference>
<dbReference type="InterPro" id="IPR003020">
    <property type="entry name" value="HCO3_transpt_euk"/>
</dbReference>
<dbReference type="EMBL" id="BRZM01000218">
    <property type="protein sequence ID" value="GLD69391.1"/>
    <property type="molecule type" value="Genomic_DNA"/>
</dbReference>
<keyword evidence="19" id="KW-1185">Reference proteome</keyword>
<protein>
    <recommendedName>
        <fullName evidence="14">Anion exchange protein</fullName>
    </recommendedName>
</protein>
<dbReference type="PRINTS" id="PR01232">
    <property type="entry name" value="NAHCO3TRSPRT"/>
</dbReference>
<evidence type="ECO:0000256" key="1">
    <source>
        <dbReference type="ARBA" id="ARBA00004221"/>
    </source>
</evidence>
<evidence type="ECO:0000256" key="12">
    <source>
        <dbReference type="ARBA" id="ARBA00023180"/>
    </source>
</evidence>
<evidence type="ECO:0000256" key="13">
    <source>
        <dbReference type="ARBA" id="ARBA00023201"/>
    </source>
</evidence>
<evidence type="ECO:0000256" key="6">
    <source>
        <dbReference type="ARBA" id="ARBA00022692"/>
    </source>
</evidence>
<evidence type="ECO:0000256" key="11">
    <source>
        <dbReference type="ARBA" id="ARBA00023157"/>
    </source>
</evidence>
<dbReference type="AlphaFoldDB" id="A0AAD3RIC7"/>
<feature type="region of interest" description="Disordered" evidence="15">
    <location>
        <begin position="1024"/>
        <end position="1047"/>
    </location>
</feature>
<dbReference type="PRINTS" id="PR01231">
    <property type="entry name" value="HCO3TRNSPORT"/>
</dbReference>
<keyword evidence="11" id="KW-1015">Disulfide bond</keyword>
<dbReference type="PANTHER" id="PTHR11453:SF105">
    <property type="entry name" value="SODIUM BICARBONATE COTRANSPORTER 3"/>
    <property type="match status" value="1"/>
</dbReference>
<evidence type="ECO:0000256" key="10">
    <source>
        <dbReference type="ARBA" id="ARBA00023136"/>
    </source>
</evidence>
<evidence type="ECO:0000256" key="8">
    <source>
        <dbReference type="ARBA" id="ARBA00023053"/>
    </source>
</evidence>
<dbReference type="FunFam" id="1.10.287.570:FF:000001">
    <property type="entry name" value="Anion exchange protein"/>
    <property type="match status" value="1"/>
</dbReference>
<dbReference type="GO" id="GO:0008509">
    <property type="term" value="F:monoatomic anion transmembrane transporter activity"/>
    <property type="evidence" value="ECO:0007669"/>
    <property type="project" value="InterPro"/>
</dbReference>
<keyword evidence="4 14" id="KW-0813">Transport</keyword>
<evidence type="ECO:0000256" key="3">
    <source>
        <dbReference type="ARBA" id="ARBA00010993"/>
    </source>
</evidence>
<evidence type="ECO:0000256" key="7">
    <source>
        <dbReference type="ARBA" id="ARBA00022989"/>
    </source>
</evidence>
<keyword evidence="5" id="KW-1003">Cell membrane</keyword>
<feature type="transmembrane region" description="Helical" evidence="14">
    <location>
        <begin position="576"/>
        <end position="599"/>
    </location>
</feature>
<dbReference type="PANTHER" id="PTHR11453">
    <property type="entry name" value="ANION EXCHANGE PROTEIN"/>
    <property type="match status" value="1"/>
</dbReference>
<feature type="transmembrane region" description="Helical" evidence="14">
    <location>
        <begin position="974"/>
        <end position="998"/>
    </location>
</feature>
<feature type="compositionally biased region" description="Basic and acidic residues" evidence="15">
    <location>
        <begin position="80"/>
        <end position="91"/>
    </location>
</feature>
<evidence type="ECO:0000259" key="17">
    <source>
        <dbReference type="Pfam" id="PF07565"/>
    </source>
</evidence>
<feature type="compositionally biased region" description="Basic and acidic residues" evidence="15">
    <location>
        <begin position="1024"/>
        <end position="1042"/>
    </location>
</feature>
<feature type="region of interest" description="Disordered" evidence="15">
    <location>
        <begin position="56"/>
        <end position="99"/>
    </location>
</feature>
<dbReference type="GO" id="GO:0005452">
    <property type="term" value="F:solute:inorganic anion antiporter activity"/>
    <property type="evidence" value="ECO:0007669"/>
    <property type="project" value="InterPro"/>
</dbReference>
<keyword evidence="12" id="KW-0325">Glycoprotein</keyword>
<dbReference type="Gene3D" id="3.40.930.10">
    <property type="entry name" value="Mannitol-specific EII, Chain A"/>
    <property type="match status" value="1"/>
</dbReference>
<feature type="compositionally biased region" description="Basic residues" evidence="15">
    <location>
        <begin position="62"/>
        <end position="79"/>
    </location>
</feature>
<feature type="transmembrane region" description="Helical" evidence="14">
    <location>
        <begin position="790"/>
        <end position="809"/>
    </location>
</feature>
<dbReference type="InterPro" id="IPR016152">
    <property type="entry name" value="PTrfase/Anion_transptr"/>
</dbReference>
<accession>A0AAD3RIC7</accession>
<comment type="caution">
    <text evidence="18">The sequence shown here is derived from an EMBL/GenBank/DDBJ whole genome shotgun (WGS) entry which is preliminary data.</text>
</comment>
<feature type="transmembrane region" description="Helical" evidence="14">
    <location>
        <begin position="890"/>
        <end position="909"/>
    </location>
</feature>
<dbReference type="GO" id="GO:0016323">
    <property type="term" value="C:basolateral plasma membrane"/>
    <property type="evidence" value="ECO:0007669"/>
    <property type="project" value="UniProtKB-SubCell"/>
</dbReference>
<dbReference type="GO" id="GO:0051453">
    <property type="term" value="P:regulation of intracellular pH"/>
    <property type="evidence" value="ECO:0007669"/>
    <property type="project" value="TreeGrafter"/>
</dbReference>
<evidence type="ECO:0000313" key="18">
    <source>
        <dbReference type="EMBL" id="GLD69391.1"/>
    </source>
</evidence>
<feature type="domain" description="Band 3 cytoplasmic" evidence="17">
    <location>
        <begin position="116"/>
        <end position="412"/>
    </location>
</feature>
<dbReference type="InterPro" id="IPR013769">
    <property type="entry name" value="Band3_cytoplasmic_dom"/>
</dbReference>
<dbReference type="NCBIfam" id="TIGR00834">
    <property type="entry name" value="ae"/>
    <property type="match status" value="1"/>
</dbReference>
<feature type="transmembrane region" description="Helical" evidence="14">
    <location>
        <begin position="489"/>
        <end position="511"/>
    </location>
</feature>
<dbReference type="GO" id="GO:0008510">
    <property type="term" value="F:sodium:bicarbonate symporter activity"/>
    <property type="evidence" value="ECO:0007669"/>
    <property type="project" value="TreeGrafter"/>
</dbReference>
<evidence type="ECO:0000256" key="4">
    <source>
        <dbReference type="ARBA" id="ARBA00022448"/>
    </source>
</evidence>
<evidence type="ECO:0000259" key="16">
    <source>
        <dbReference type="Pfam" id="PF00955"/>
    </source>
</evidence>
<feature type="domain" description="Bicarbonate transporter-like transmembrane" evidence="16">
    <location>
        <begin position="460"/>
        <end position="1018"/>
    </location>
</feature>
<dbReference type="Pfam" id="PF00955">
    <property type="entry name" value="HCO3_cotransp"/>
    <property type="match status" value="1"/>
</dbReference>
<feature type="transmembrane region" description="Helical" evidence="14">
    <location>
        <begin position="830"/>
        <end position="854"/>
    </location>
</feature>
<evidence type="ECO:0000256" key="5">
    <source>
        <dbReference type="ARBA" id="ARBA00022475"/>
    </source>
</evidence>
<name>A0AAD3RIC7_LATJO</name>
<dbReference type="GO" id="GO:0016324">
    <property type="term" value="C:apical plasma membrane"/>
    <property type="evidence" value="ECO:0007669"/>
    <property type="project" value="UniProtKB-SubCell"/>
</dbReference>
<evidence type="ECO:0000256" key="2">
    <source>
        <dbReference type="ARBA" id="ARBA00004554"/>
    </source>
</evidence>
<dbReference type="InterPro" id="IPR003024">
    <property type="entry name" value="Na/HCO3_transpt"/>
</dbReference>
<dbReference type="SUPFAM" id="SSF55804">
    <property type="entry name" value="Phoshotransferase/anion transport protein"/>
    <property type="match status" value="1"/>
</dbReference>
<reference evidence="18" key="1">
    <citation type="submission" date="2022-08" db="EMBL/GenBank/DDBJ databases">
        <title>Genome sequencing of akame (Lates japonicus).</title>
        <authorList>
            <person name="Hashiguchi Y."/>
            <person name="Takahashi H."/>
        </authorList>
    </citation>
    <scope>NUCLEOTIDE SEQUENCE</scope>
    <source>
        <strain evidence="18">Kochi</strain>
    </source>
</reference>
<keyword evidence="9 14" id="KW-0406">Ion transport</keyword>
<dbReference type="Gene3D" id="1.10.287.570">
    <property type="entry name" value="Helical hairpin bin"/>
    <property type="match status" value="1"/>
</dbReference>
<sequence>MGDFWGHIASQRVARAMSLGNDEEAVLDQGKTSSTLYTNFEKEELESHRAVYVGVHVPLGRQSRRRHRHRGHRHHRKRRDRSDRDDGRESPTNDTPSQRVQFILGMEDDDEEHIPHDLFTELDELAFRDGDVQEWKETARWLKFEEDVEDGGERWSKPYVATLSLHSLFELRSCILNGTVLLDMRANTIEEIADMVIDSMLASGQLEEGVREKVREAMLRRHHHQNEKKLSNRIPLVRSFADIGKKHSDPHLLERNGLLASPQSAPGNLDKNIENRINGGNGGSRENSTVGFSKVDMNFMKKIPPGAEASNVLVGEVDFLERPIIAFVRLSPAVLLTGLTEVPVPTRFLFLLLGPFGKGPQYHEIGRSIATLMTDEIFHDVAYKAKDRNDLLSGIDEFLDQVTVLPPGEWDPSIRIEPPKSVPSQEKRKMASVPNGSAHSSDMVKEAEHQTGPELQRTGRIFGGLVNDVRRKLPFLWSDVRDALSLQCLASVLFLYCACMSPVITFGGLLGEATKGQISAIESLFGASLTGVAYSLFAGQPLTILGSTGPVLVFEKILYKFCSDYNLSYLSLRTSIGLWTAFLCLVLVATDASSLVCYITRFTEEAFAALICIIFIYEALEKLVHLGEVYPINMHNHLDNLTFYTCECSRPANASAKAQQMWSNKNLTSESIQWEQLGVKECQELYGEFIGSACGHKGPYVPDVLFWSVILFFTTFFLSAFLKQFKTKRYFPTKVRSTISDFAIFLTIMIMVLVDYLVGVPSPKLNVPDRFEPTLNTRGWLISPLGSNPWWTLLAAAVPALLCTILIFMDQQITAVIVNRKENKLKKGCGYHLDLLVVAVMLGVCSIMGLPWFVAATVLSISHVNSLKLESECAAPGEQPKFLGIREQRVTGFMIFVLMGCSVFMTSALKFIPMPVLYGVFLYMGVSSLKGIQLFDRIKLFGMPAKHQPDLIYLRYVPLWKVHVFTVVQLSCLIVLWAIKASAAAVIFPMMVLALVFIRKLLDFCFTKRELSWLDDLIPESKKKKDDDKKKKEKEDAQRMLEEAEDDPPYDRGNVINFPIKNLKRVDPSEVNISDEMAKSGIWKSVTMNSDSSKALKRCNSLEKLPSVQINVENEDGRRIVDAETSL</sequence>
<feature type="transmembrane region" description="Helical" evidence="14">
    <location>
        <begin position="742"/>
        <end position="759"/>
    </location>
</feature>
<organism evidence="18 19">
    <name type="scientific">Lates japonicus</name>
    <name type="common">Japanese lates</name>
    <dbReference type="NCBI Taxonomy" id="270547"/>
    <lineage>
        <taxon>Eukaryota</taxon>
        <taxon>Metazoa</taxon>
        <taxon>Chordata</taxon>
        <taxon>Craniata</taxon>
        <taxon>Vertebrata</taxon>
        <taxon>Euteleostomi</taxon>
        <taxon>Actinopterygii</taxon>
        <taxon>Neopterygii</taxon>
        <taxon>Teleostei</taxon>
        <taxon>Neoteleostei</taxon>
        <taxon>Acanthomorphata</taxon>
        <taxon>Carangaria</taxon>
        <taxon>Carangaria incertae sedis</taxon>
        <taxon>Centropomidae</taxon>
        <taxon>Lates</taxon>
    </lineage>
</organism>
<feature type="region of interest" description="Disordered" evidence="15">
    <location>
        <begin position="413"/>
        <end position="440"/>
    </location>
</feature>